<gene>
    <name evidence="1" type="ORF">P8625_12770</name>
</gene>
<proteinExistence type="predicted"/>
<sequence length="225" mass="27269">MSFAQGKFEAELNDIEKLFRKIDFFEERNFYPNDDFDPSIYRKKSYIDNWKSLIADNIYSFMLTDNSILNFKLNADKRHISFTFYECPFECLSYKEYLVDNDIEITYENKTFIDYYEVYLHQCERKENPLMVRYDFDEKSYYQGLHPVSHLHIGHKNQVRIGLNKILTPKAFTSIILRQNYPAYWKTILKSKNDWKNSFIQEKLRLVDINQDNWQTLDSSEFHLS</sequence>
<protein>
    <submittedName>
        <fullName evidence="1">DUF2290 domain-containing protein</fullName>
    </submittedName>
</protein>
<name>A0ABY8L1G7_9FLAO</name>
<dbReference type="Proteomes" id="UP001232001">
    <property type="component" value="Chromosome"/>
</dbReference>
<reference evidence="1 2" key="1">
    <citation type="submission" date="2023-04" db="EMBL/GenBank/DDBJ databases">
        <title>Tenacibaculum tangerinum sp. nov., isolated from sea tidal flat of South Korea.</title>
        <authorList>
            <person name="Lee S.H."/>
            <person name="Kim J.-J."/>
        </authorList>
    </citation>
    <scope>NUCLEOTIDE SEQUENCE [LARGE SCALE GENOMIC DNA]</scope>
    <source>
        <strain evidence="1 2">GRR-S3-23</strain>
    </source>
</reference>
<organism evidence="1 2">
    <name type="scientific">Tenacibaculum tangerinum</name>
    <dbReference type="NCBI Taxonomy" id="3038772"/>
    <lineage>
        <taxon>Bacteria</taxon>
        <taxon>Pseudomonadati</taxon>
        <taxon>Bacteroidota</taxon>
        <taxon>Flavobacteriia</taxon>
        <taxon>Flavobacteriales</taxon>
        <taxon>Flavobacteriaceae</taxon>
        <taxon>Tenacibaculum</taxon>
    </lineage>
</organism>
<dbReference type="InterPro" id="IPR018742">
    <property type="entry name" value="DUF2290"/>
</dbReference>
<dbReference type="EMBL" id="CP122539">
    <property type="protein sequence ID" value="WGH74941.1"/>
    <property type="molecule type" value="Genomic_DNA"/>
</dbReference>
<dbReference type="RefSeq" id="WP_279650835.1">
    <property type="nucleotide sequence ID" value="NZ_CP122539.1"/>
</dbReference>
<accession>A0ABY8L1G7</accession>
<keyword evidence="2" id="KW-1185">Reference proteome</keyword>
<evidence type="ECO:0000313" key="1">
    <source>
        <dbReference type="EMBL" id="WGH74941.1"/>
    </source>
</evidence>
<dbReference type="Pfam" id="PF10053">
    <property type="entry name" value="DUF2290"/>
    <property type="match status" value="1"/>
</dbReference>
<evidence type="ECO:0000313" key="2">
    <source>
        <dbReference type="Proteomes" id="UP001232001"/>
    </source>
</evidence>